<reference evidence="1 2" key="1">
    <citation type="journal article" date="2019" name="Anaerobe">
        <title>Detection of Robinsoniella peoriensis in multiple bone samples of a trauma patient.</title>
        <authorList>
            <person name="Schrottner P."/>
            <person name="Hartwich K."/>
            <person name="Bunk B."/>
            <person name="Schober I."/>
            <person name="Helbig S."/>
            <person name="Rudolph W.W."/>
            <person name="Gunzer F."/>
        </authorList>
    </citation>
    <scope>NUCLEOTIDE SEQUENCE [LARGE SCALE GENOMIC DNA]</scope>
    <source>
        <strain evidence="1 2">DSM 106044</strain>
    </source>
</reference>
<organism evidence="1 2">
    <name type="scientific">Robinsoniella peoriensis</name>
    <dbReference type="NCBI Taxonomy" id="180332"/>
    <lineage>
        <taxon>Bacteria</taxon>
        <taxon>Bacillati</taxon>
        <taxon>Bacillota</taxon>
        <taxon>Clostridia</taxon>
        <taxon>Lachnospirales</taxon>
        <taxon>Lachnospiraceae</taxon>
        <taxon>Robinsoniella</taxon>
    </lineage>
</organism>
<dbReference type="RefSeq" id="WP_138002819.1">
    <property type="nucleotide sequence ID" value="NZ_QGQD01000060.1"/>
</dbReference>
<sequence length="141" mass="16398">MVNKIIEGISKRLNEVFGDGYDIYEEDVEQGLQNPYFLITILSDHKIESSGNRSKRERLFMVQYFPGDTPFKKKECRVVGEKLMNSLEFIDCGVRVRCSDMSYEIKDNVLQLSMNCNTIVTKIVEMDKMQEIQVQEKLKGK</sequence>
<evidence type="ECO:0000313" key="1">
    <source>
        <dbReference type="EMBL" id="TLC99988.1"/>
    </source>
</evidence>
<proteinExistence type="predicted"/>
<keyword evidence="2" id="KW-1185">Reference proteome</keyword>
<dbReference type="Pfam" id="PF20765">
    <property type="entry name" value="Phage_tail_terminator_8"/>
    <property type="match status" value="1"/>
</dbReference>
<evidence type="ECO:0000313" key="2">
    <source>
        <dbReference type="Proteomes" id="UP000306509"/>
    </source>
</evidence>
<dbReference type="InterPro" id="IPR049254">
    <property type="entry name" value="Phage_tail_terminator"/>
</dbReference>
<name>A0A4U8Q695_9FIRM</name>
<dbReference type="EMBL" id="QGQD01000060">
    <property type="protein sequence ID" value="TLC99988.1"/>
    <property type="molecule type" value="Genomic_DNA"/>
</dbReference>
<evidence type="ECO:0008006" key="3">
    <source>
        <dbReference type="Google" id="ProtNLM"/>
    </source>
</evidence>
<accession>A0A4U8Q695</accession>
<dbReference type="AlphaFoldDB" id="A0A4U8Q695"/>
<protein>
    <recommendedName>
        <fullName evidence="3">Phage protein</fullName>
    </recommendedName>
</protein>
<comment type="caution">
    <text evidence="1">The sequence shown here is derived from an EMBL/GenBank/DDBJ whole genome shotgun (WGS) entry which is preliminary data.</text>
</comment>
<gene>
    <name evidence="1" type="ORF">DSM106044_03079</name>
</gene>
<dbReference type="Proteomes" id="UP000306509">
    <property type="component" value="Unassembled WGS sequence"/>
</dbReference>